<feature type="non-terminal residue" evidence="1">
    <location>
        <position position="310"/>
    </location>
</feature>
<organism evidence="1 2">
    <name type="scientific">Prorocentrum cordatum</name>
    <dbReference type="NCBI Taxonomy" id="2364126"/>
    <lineage>
        <taxon>Eukaryota</taxon>
        <taxon>Sar</taxon>
        <taxon>Alveolata</taxon>
        <taxon>Dinophyceae</taxon>
        <taxon>Prorocentrales</taxon>
        <taxon>Prorocentraceae</taxon>
        <taxon>Prorocentrum</taxon>
    </lineage>
</organism>
<accession>A0ABN9U5R9</accession>
<name>A0ABN9U5R9_9DINO</name>
<dbReference type="EMBL" id="CAUYUJ010015470">
    <property type="protein sequence ID" value="CAK0854340.1"/>
    <property type="molecule type" value="Genomic_DNA"/>
</dbReference>
<proteinExistence type="predicted"/>
<evidence type="ECO:0008006" key="3">
    <source>
        <dbReference type="Google" id="ProtNLM"/>
    </source>
</evidence>
<sequence>MEAGQRAAVLCQAGQAWQVRVIICSCPPGDYTEVVGDPVPPALVTKCFNCLTPDGDIYPHLLSAGPLAGVVALDTMGERVDATSEGQKLRRRHQVYGADWGPTPLDYVAGLQFCRPEVLSSRAPTWRLCGKQVLTVESPPSRAGAAKAPSSLEVADGALPKPPDGHCWEVIATTGSGAVRTEFAGGAADGYAVAGGLGLVTMGTHAHVLRVVRRDELGGEGSLDARVFSIRVNSYGERRQIFMDAVNFIGETEWPFWFGLGPRTTRWYLRFLADQDAHPRSRHAKWKHETDLSSSDPSVAEHEFCICVFE</sequence>
<keyword evidence="2" id="KW-1185">Reference proteome</keyword>
<dbReference type="Proteomes" id="UP001189429">
    <property type="component" value="Unassembled WGS sequence"/>
</dbReference>
<protein>
    <recommendedName>
        <fullName evidence="3">Farnesoic acid O-methyl transferase domain-containing protein</fullName>
    </recommendedName>
</protein>
<evidence type="ECO:0000313" key="1">
    <source>
        <dbReference type="EMBL" id="CAK0854340.1"/>
    </source>
</evidence>
<evidence type="ECO:0000313" key="2">
    <source>
        <dbReference type="Proteomes" id="UP001189429"/>
    </source>
</evidence>
<comment type="caution">
    <text evidence="1">The sequence shown here is derived from an EMBL/GenBank/DDBJ whole genome shotgun (WGS) entry which is preliminary data.</text>
</comment>
<gene>
    <name evidence="1" type="ORF">PCOR1329_LOCUS45482</name>
</gene>
<reference evidence="1" key="1">
    <citation type="submission" date="2023-10" db="EMBL/GenBank/DDBJ databases">
        <authorList>
            <person name="Chen Y."/>
            <person name="Shah S."/>
            <person name="Dougan E. K."/>
            <person name="Thang M."/>
            <person name="Chan C."/>
        </authorList>
    </citation>
    <scope>NUCLEOTIDE SEQUENCE [LARGE SCALE GENOMIC DNA]</scope>
</reference>